<dbReference type="RefSeq" id="WP_377932715.1">
    <property type="nucleotide sequence ID" value="NZ_JBHUEA010000005.1"/>
</dbReference>
<keyword evidence="4 6" id="KW-1133">Transmembrane helix</keyword>
<feature type="domain" description="Type II secretion system protein GspF" evidence="7">
    <location>
        <begin position="23"/>
        <end position="139"/>
    </location>
</feature>
<gene>
    <name evidence="8" type="ORF">ACFSBI_05190</name>
</gene>
<evidence type="ECO:0000256" key="2">
    <source>
        <dbReference type="ARBA" id="ARBA00022475"/>
    </source>
</evidence>
<feature type="transmembrane region" description="Helical" evidence="6">
    <location>
        <begin position="157"/>
        <end position="176"/>
    </location>
</feature>
<evidence type="ECO:0000256" key="3">
    <source>
        <dbReference type="ARBA" id="ARBA00022692"/>
    </source>
</evidence>
<protein>
    <submittedName>
        <fullName evidence="8">Type II secretion system F family protein</fullName>
    </submittedName>
</protein>
<name>A0ABW4LCY5_9MICO</name>
<evidence type="ECO:0000256" key="4">
    <source>
        <dbReference type="ARBA" id="ARBA00022989"/>
    </source>
</evidence>
<evidence type="ECO:0000256" key="6">
    <source>
        <dbReference type="SAM" id="Phobius"/>
    </source>
</evidence>
<evidence type="ECO:0000313" key="9">
    <source>
        <dbReference type="Proteomes" id="UP001597347"/>
    </source>
</evidence>
<evidence type="ECO:0000259" key="7">
    <source>
        <dbReference type="Pfam" id="PF00482"/>
    </source>
</evidence>
<accession>A0ABW4LCY5</accession>
<organism evidence="8 9">
    <name type="scientific">Amnibacterium endophyticum</name>
    <dbReference type="NCBI Taxonomy" id="2109337"/>
    <lineage>
        <taxon>Bacteria</taxon>
        <taxon>Bacillati</taxon>
        <taxon>Actinomycetota</taxon>
        <taxon>Actinomycetes</taxon>
        <taxon>Micrococcales</taxon>
        <taxon>Microbacteriaceae</taxon>
        <taxon>Amnibacterium</taxon>
    </lineage>
</organism>
<dbReference type="Proteomes" id="UP001597347">
    <property type="component" value="Unassembled WGS sequence"/>
</dbReference>
<feature type="transmembrane region" description="Helical" evidence="6">
    <location>
        <begin position="275"/>
        <end position="300"/>
    </location>
</feature>
<dbReference type="InterPro" id="IPR018076">
    <property type="entry name" value="T2SS_GspF_dom"/>
</dbReference>
<comment type="caution">
    <text evidence="8">The sequence shown here is derived from an EMBL/GenBank/DDBJ whole genome shotgun (WGS) entry which is preliminary data.</text>
</comment>
<sequence>MRRPRLRGRRRRPDLDLVAGEADRLAALVGAGAVPAAAFRHLARAAEGEHRALVLRAAAAAGRGEPLAPVFAEAHPLWRRIGATAGLATSVGAPLAPVLRSAAAGARAAVALERAVAESVAGPAASARLVLLLPPAALLLGGAFGFDVAGVLLGDPLGLLLLAAGGALLGAAALWSRRLIRAASAMSWTVGLRLELVATGVRAGLPVTRATGLADRAAAAAGLDSTAGDEVEDVVAFAAEAGVPVVALLEAEADRVRLAAVAEARLRATVLAARLLLPLGLLVLPAFLVLGAVPIGLAVLRASHLAF</sequence>
<evidence type="ECO:0000256" key="1">
    <source>
        <dbReference type="ARBA" id="ARBA00004651"/>
    </source>
</evidence>
<feature type="transmembrane region" description="Helical" evidence="6">
    <location>
        <begin position="129"/>
        <end position="151"/>
    </location>
</feature>
<evidence type="ECO:0000256" key="5">
    <source>
        <dbReference type="ARBA" id="ARBA00023136"/>
    </source>
</evidence>
<keyword evidence="2" id="KW-1003">Cell membrane</keyword>
<dbReference type="EMBL" id="JBHUEA010000005">
    <property type="protein sequence ID" value="MFD1720937.1"/>
    <property type="molecule type" value="Genomic_DNA"/>
</dbReference>
<keyword evidence="3 6" id="KW-0812">Transmembrane</keyword>
<comment type="subcellular location">
    <subcellularLocation>
        <location evidence="1">Cell membrane</location>
        <topology evidence="1">Multi-pass membrane protein</topology>
    </subcellularLocation>
</comment>
<proteinExistence type="predicted"/>
<keyword evidence="5 6" id="KW-0472">Membrane</keyword>
<dbReference type="Pfam" id="PF00482">
    <property type="entry name" value="T2SSF"/>
    <property type="match status" value="1"/>
</dbReference>
<keyword evidence="9" id="KW-1185">Reference proteome</keyword>
<reference evidence="9" key="1">
    <citation type="journal article" date="2019" name="Int. J. Syst. Evol. Microbiol.">
        <title>The Global Catalogue of Microorganisms (GCM) 10K type strain sequencing project: providing services to taxonomists for standard genome sequencing and annotation.</title>
        <authorList>
            <consortium name="The Broad Institute Genomics Platform"/>
            <consortium name="The Broad Institute Genome Sequencing Center for Infectious Disease"/>
            <person name="Wu L."/>
            <person name="Ma J."/>
        </authorList>
    </citation>
    <scope>NUCLEOTIDE SEQUENCE [LARGE SCALE GENOMIC DNA]</scope>
    <source>
        <strain evidence="9">CGMCC 1.12471</strain>
    </source>
</reference>
<evidence type="ECO:0000313" key="8">
    <source>
        <dbReference type="EMBL" id="MFD1720937.1"/>
    </source>
</evidence>